<evidence type="ECO:0000313" key="4">
    <source>
        <dbReference type="EMBL" id="ARN78497.1"/>
    </source>
</evidence>
<protein>
    <recommendedName>
        <fullName evidence="3">Fibronectin type-III domain-containing protein</fullName>
    </recommendedName>
</protein>
<dbReference type="Gene3D" id="2.60.120.380">
    <property type="match status" value="1"/>
</dbReference>
<proteinExistence type="predicted"/>
<organism evidence="4 5">
    <name type="scientific">Nonlabens spongiae</name>
    <dbReference type="NCBI Taxonomy" id="331648"/>
    <lineage>
        <taxon>Bacteria</taxon>
        <taxon>Pseudomonadati</taxon>
        <taxon>Bacteroidota</taxon>
        <taxon>Flavobacteriia</taxon>
        <taxon>Flavobacteriales</taxon>
        <taxon>Flavobacteriaceae</taxon>
        <taxon>Nonlabens</taxon>
    </lineage>
</organism>
<feature type="chain" id="PRO_5012190641" description="Fibronectin type-III domain-containing protein" evidence="2">
    <location>
        <begin position="20"/>
        <end position="588"/>
    </location>
</feature>
<feature type="domain" description="Fibronectin type-III" evidence="3">
    <location>
        <begin position="205"/>
        <end position="312"/>
    </location>
</feature>
<gene>
    <name evidence="4" type="ORF">BST97_11140</name>
</gene>
<name>A0A1W6MLQ7_9FLAO</name>
<reference evidence="4 5" key="1">
    <citation type="submission" date="2016-11" db="EMBL/GenBank/DDBJ databases">
        <title>Trade-off between light-utilization and light-protection in marine flavobacteria.</title>
        <authorList>
            <person name="Kumagai Y."/>
        </authorList>
    </citation>
    <scope>NUCLEOTIDE SEQUENCE [LARGE SCALE GENOMIC DNA]</scope>
    <source>
        <strain evidence="4 5">JCM 13191</strain>
    </source>
</reference>
<keyword evidence="1 2" id="KW-0732">Signal</keyword>
<evidence type="ECO:0000256" key="2">
    <source>
        <dbReference type="SAM" id="SignalP"/>
    </source>
</evidence>
<dbReference type="STRING" id="331648.BST97_11140"/>
<evidence type="ECO:0000256" key="1">
    <source>
        <dbReference type="ARBA" id="ARBA00022729"/>
    </source>
</evidence>
<dbReference type="EMBL" id="CP019344">
    <property type="protein sequence ID" value="ARN78497.1"/>
    <property type="molecule type" value="Genomic_DNA"/>
</dbReference>
<dbReference type="AlphaFoldDB" id="A0A1W6MLQ7"/>
<dbReference type="OrthoDB" id="9792152at2"/>
<dbReference type="Gene3D" id="2.60.40.10">
    <property type="entry name" value="Immunoglobulins"/>
    <property type="match status" value="1"/>
</dbReference>
<sequence length="588" mass="64397">MATKILTYILIISTLSVYAQNCNNPIVPDYFETFDNYLPNCWEEADEGSLTNGPMFLGLSDWTQEEFAHELDAGLGAVNINIRDLGVSDWLLTPTFDLSAGGYELLVDVALTNFDTTSADQMDSDDEVILAYSLDGTTWNALKTWNNTNQPDELGEIYFNELVNLNGQSQVRFAFYASSGSIDEGQDYDFHIDNFSVALPPTCFDISNLVVTDVTSTSATINFDSGNEFSNGDFQYAVTPRLQGFPSAPTADLTDPSLPQNFPNATFTIGNGSTTGPALDPHTTYDLYVREQCSTGDFGDWSFPVVFTTRCNDIASSYPVNIDFANHIPNDCWSESPSGDLSTGPVNTGNSDWRGGRSYTDISGTVIPSNAIRLYQSDDNEWLMSEIYDLSGSDNDFLTVDVAVTSYQINGTSFESNTSNMGSDDQIYLLVTEDGGNSWTVLDLWDVNNRPLSTGSRSSYNISAYNGLTQFAFYATDGDVDDIGIDLDFHIGQFIIDATASVEAASLENSISIYPNPAETGSIYMDISNLNNQIDAQIFDNMGKLISANSFESGSRLELINVDNLAQGMYFVKVSSGEESHTLKFIKG</sequence>
<evidence type="ECO:0000259" key="3">
    <source>
        <dbReference type="PROSITE" id="PS50853"/>
    </source>
</evidence>
<dbReference type="InterPro" id="IPR003961">
    <property type="entry name" value="FN3_dom"/>
</dbReference>
<dbReference type="Proteomes" id="UP000193431">
    <property type="component" value="Chromosome"/>
</dbReference>
<feature type="signal peptide" evidence="2">
    <location>
        <begin position="1"/>
        <end position="19"/>
    </location>
</feature>
<dbReference type="InterPro" id="IPR026444">
    <property type="entry name" value="Secre_tail"/>
</dbReference>
<dbReference type="Pfam" id="PF18962">
    <property type="entry name" value="Por_Secre_tail"/>
    <property type="match status" value="1"/>
</dbReference>
<dbReference type="RefSeq" id="WP_085767302.1">
    <property type="nucleotide sequence ID" value="NZ_CP019344.1"/>
</dbReference>
<dbReference type="NCBIfam" id="TIGR04183">
    <property type="entry name" value="Por_Secre_tail"/>
    <property type="match status" value="1"/>
</dbReference>
<dbReference type="CDD" id="cd00063">
    <property type="entry name" value="FN3"/>
    <property type="match status" value="1"/>
</dbReference>
<accession>A0A1W6MLQ7</accession>
<dbReference type="SUPFAM" id="SSF49265">
    <property type="entry name" value="Fibronectin type III"/>
    <property type="match status" value="1"/>
</dbReference>
<dbReference type="Gene3D" id="2.60.120.260">
    <property type="entry name" value="Galactose-binding domain-like"/>
    <property type="match status" value="1"/>
</dbReference>
<evidence type="ECO:0000313" key="5">
    <source>
        <dbReference type="Proteomes" id="UP000193431"/>
    </source>
</evidence>
<dbReference type="PROSITE" id="PS50853">
    <property type="entry name" value="FN3"/>
    <property type="match status" value="1"/>
</dbReference>
<keyword evidence="5" id="KW-1185">Reference proteome</keyword>
<dbReference type="InterPro" id="IPR036116">
    <property type="entry name" value="FN3_sf"/>
</dbReference>
<dbReference type="InterPro" id="IPR013783">
    <property type="entry name" value="Ig-like_fold"/>
</dbReference>